<dbReference type="EMBL" id="CP032489">
    <property type="protein sequence ID" value="AYD46167.1"/>
    <property type="molecule type" value="Genomic_DNA"/>
</dbReference>
<evidence type="ECO:0000313" key="1">
    <source>
        <dbReference type="EMBL" id="AYD46167.1"/>
    </source>
</evidence>
<dbReference type="KEGG" id="ark:D6B99_00155"/>
<dbReference type="AlphaFoldDB" id="A0A386HJW4"/>
<accession>A0A386HJW4</accession>
<dbReference type="PROSITE" id="PS51257">
    <property type="entry name" value="PROKAR_LIPOPROTEIN"/>
    <property type="match status" value="1"/>
</dbReference>
<gene>
    <name evidence="1" type="ORF">D6B99_00155</name>
</gene>
<name>A0A386HJW4_9BACT</name>
<organism evidence="1 2">
    <name type="scientific">Arachidicoccus soli</name>
    <dbReference type="NCBI Taxonomy" id="2341117"/>
    <lineage>
        <taxon>Bacteria</taxon>
        <taxon>Pseudomonadati</taxon>
        <taxon>Bacteroidota</taxon>
        <taxon>Chitinophagia</taxon>
        <taxon>Chitinophagales</taxon>
        <taxon>Chitinophagaceae</taxon>
        <taxon>Arachidicoccus</taxon>
    </lineage>
</organism>
<proteinExistence type="predicted"/>
<dbReference type="Proteomes" id="UP000266118">
    <property type="component" value="Chromosome"/>
</dbReference>
<sequence length="153" mass="17478">MKKRILPFMAIFILAASCTENYSNGERIGLITQFSRTGIFWKSWEGELHVTQTGMNSTMKDFEFSIDNDHEDAAIVNQIDSAAQHGWKVKLTYHQTFGKNWFGNRGETSHFITKVEVLDKKPIAGLFKKDSSDHGHIIDTVYLIIDHTSKVKK</sequence>
<dbReference type="OrthoDB" id="9794557at2"/>
<keyword evidence="2" id="KW-1185">Reference proteome</keyword>
<protein>
    <submittedName>
        <fullName evidence="1">Uncharacterized protein</fullName>
    </submittedName>
</protein>
<reference evidence="1 2" key="1">
    <citation type="submission" date="2018-09" db="EMBL/GenBank/DDBJ databases">
        <title>Arachidicoccus sp. nov., a bacterium isolated from soil.</title>
        <authorList>
            <person name="Weon H.-Y."/>
            <person name="Kwon S.-W."/>
            <person name="Lee S.A."/>
        </authorList>
    </citation>
    <scope>NUCLEOTIDE SEQUENCE [LARGE SCALE GENOMIC DNA]</scope>
    <source>
        <strain evidence="1 2">KIS59-12</strain>
    </source>
</reference>
<evidence type="ECO:0000313" key="2">
    <source>
        <dbReference type="Proteomes" id="UP000266118"/>
    </source>
</evidence>